<dbReference type="Gene3D" id="3.40.630.30">
    <property type="match status" value="1"/>
</dbReference>
<sequence>MSLFNAHALSLVKPVVHSSLMKAIPSLVDLAASCGWSHYGPSQWEFLINAGCDQGWLVRDDSDESVTLGCLLRSDFPDSKAVALGMMLVSPSARGMGLGKAMMKTAIDSAPEDHRATPIVLGMATEMGAPMYEKLGYVIKPKAAVTRMHVEKDVLQAAVADSSVTIELLSDIVTIGELDFRVTGLDRSRALRELFGTEGAKVALARDSTTGKVVGGAMSILGLGGGTVVGPLHGELRSALPLLGTVLDCSHGSGAMSLNAIGVKGDGGIVDALIAAGFEVDAELVSMTYEGHELPGERELYLGLMHPTLG</sequence>
<dbReference type="AlphaFoldDB" id="A0A9W7B2V7"/>
<organism evidence="2 3">
    <name type="scientific">Triparma strigata</name>
    <dbReference type="NCBI Taxonomy" id="1606541"/>
    <lineage>
        <taxon>Eukaryota</taxon>
        <taxon>Sar</taxon>
        <taxon>Stramenopiles</taxon>
        <taxon>Ochrophyta</taxon>
        <taxon>Bolidophyceae</taxon>
        <taxon>Parmales</taxon>
        <taxon>Triparmaceae</taxon>
        <taxon>Triparma</taxon>
    </lineage>
</organism>
<dbReference type="PROSITE" id="PS51186">
    <property type="entry name" value="GNAT"/>
    <property type="match status" value="1"/>
</dbReference>
<dbReference type="Pfam" id="PF00583">
    <property type="entry name" value="Acetyltransf_1"/>
    <property type="match status" value="1"/>
</dbReference>
<reference evidence="3" key="1">
    <citation type="journal article" date="2023" name="Commun. Biol.">
        <title>Genome analysis of Parmales, the sister group of diatoms, reveals the evolutionary specialization of diatoms from phago-mixotrophs to photoautotrophs.</title>
        <authorList>
            <person name="Ban H."/>
            <person name="Sato S."/>
            <person name="Yoshikawa S."/>
            <person name="Yamada K."/>
            <person name="Nakamura Y."/>
            <person name="Ichinomiya M."/>
            <person name="Sato N."/>
            <person name="Blanc-Mathieu R."/>
            <person name="Endo H."/>
            <person name="Kuwata A."/>
            <person name="Ogata H."/>
        </authorList>
    </citation>
    <scope>NUCLEOTIDE SEQUENCE [LARGE SCALE GENOMIC DNA]</scope>
    <source>
        <strain evidence="3">NIES 3701</strain>
    </source>
</reference>
<dbReference type="EMBL" id="BRXY01000275">
    <property type="protein sequence ID" value="GMH82872.1"/>
    <property type="molecule type" value="Genomic_DNA"/>
</dbReference>
<dbReference type="GO" id="GO:0016747">
    <property type="term" value="F:acyltransferase activity, transferring groups other than amino-acyl groups"/>
    <property type="evidence" value="ECO:0007669"/>
    <property type="project" value="InterPro"/>
</dbReference>
<evidence type="ECO:0000313" key="3">
    <source>
        <dbReference type="Proteomes" id="UP001165085"/>
    </source>
</evidence>
<dbReference type="Proteomes" id="UP001165085">
    <property type="component" value="Unassembled WGS sequence"/>
</dbReference>
<evidence type="ECO:0000313" key="2">
    <source>
        <dbReference type="EMBL" id="GMH82872.1"/>
    </source>
</evidence>
<name>A0A9W7B2V7_9STRA</name>
<accession>A0A9W7B2V7</accession>
<keyword evidence="3" id="KW-1185">Reference proteome</keyword>
<dbReference type="InterPro" id="IPR000182">
    <property type="entry name" value="GNAT_dom"/>
</dbReference>
<dbReference type="InterPro" id="IPR052729">
    <property type="entry name" value="Acyl/Acetyltrans_Enzymes"/>
</dbReference>
<dbReference type="SUPFAM" id="SSF55729">
    <property type="entry name" value="Acyl-CoA N-acyltransferases (Nat)"/>
    <property type="match status" value="1"/>
</dbReference>
<dbReference type="InterPro" id="IPR016181">
    <property type="entry name" value="Acyl_CoA_acyltransferase"/>
</dbReference>
<dbReference type="PANTHER" id="PTHR47237">
    <property type="entry name" value="SLL0310 PROTEIN"/>
    <property type="match status" value="1"/>
</dbReference>
<dbReference type="PANTHER" id="PTHR47237:SF2">
    <property type="entry name" value="BLL4206 PROTEIN"/>
    <property type="match status" value="1"/>
</dbReference>
<feature type="domain" description="N-acetyltransferase" evidence="1">
    <location>
        <begin position="14"/>
        <end position="156"/>
    </location>
</feature>
<proteinExistence type="predicted"/>
<comment type="caution">
    <text evidence="2">The sequence shown here is derived from an EMBL/GenBank/DDBJ whole genome shotgun (WGS) entry which is preliminary data.</text>
</comment>
<gene>
    <name evidence="2" type="ORF">TrST_g8980</name>
</gene>
<dbReference type="OrthoDB" id="41532at2759"/>
<dbReference type="CDD" id="cd04301">
    <property type="entry name" value="NAT_SF"/>
    <property type="match status" value="1"/>
</dbReference>
<evidence type="ECO:0000259" key="1">
    <source>
        <dbReference type="PROSITE" id="PS51186"/>
    </source>
</evidence>
<protein>
    <recommendedName>
        <fullName evidence="1">N-acetyltransferase domain-containing protein</fullName>
    </recommendedName>
</protein>